<gene>
    <name evidence="1" type="ORF">NCTC10038_01887</name>
</gene>
<dbReference type="GO" id="GO:1901135">
    <property type="term" value="P:carbohydrate derivative metabolic process"/>
    <property type="evidence" value="ECO:0007669"/>
    <property type="project" value="UniProtKB-ARBA"/>
</dbReference>
<protein>
    <submittedName>
        <fullName evidence="1">Putative glycosyltransferase</fullName>
    </submittedName>
</protein>
<evidence type="ECO:0000313" key="2">
    <source>
        <dbReference type="Proteomes" id="UP000248640"/>
    </source>
</evidence>
<reference evidence="1 2" key="1">
    <citation type="submission" date="2018-06" db="EMBL/GenBank/DDBJ databases">
        <authorList>
            <consortium name="Pathogen Informatics"/>
            <person name="Doyle S."/>
        </authorList>
    </citation>
    <scope>NUCLEOTIDE SEQUENCE [LARGE SCALE GENOMIC DNA]</scope>
    <source>
        <strain evidence="1 2">NCTC10038</strain>
    </source>
</reference>
<dbReference type="PANTHER" id="PTHR12526">
    <property type="entry name" value="GLYCOSYLTRANSFERASE"/>
    <property type="match status" value="1"/>
</dbReference>
<dbReference type="GO" id="GO:0016757">
    <property type="term" value="F:glycosyltransferase activity"/>
    <property type="evidence" value="ECO:0007669"/>
    <property type="project" value="InterPro"/>
</dbReference>
<dbReference type="SUPFAM" id="SSF53756">
    <property type="entry name" value="UDP-Glycosyltransferase/glycogen phosphorylase"/>
    <property type="match status" value="1"/>
</dbReference>
<dbReference type="Proteomes" id="UP000248640">
    <property type="component" value="Chromosome 1"/>
</dbReference>
<dbReference type="Gene3D" id="3.40.50.2000">
    <property type="entry name" value="Glycogen Phosphorylase B"/>
    <property type="match status" value="2"/>
</dbReference>
<keyword evidence="1" id="KW-0808">Transferase</keyword>
<dbReference type="Pfam" id="PF00534">
    <property type="entry name" value="Glycos_transf_1"/>
    <property type="match status" value="1"/>
</dbReference>
<dbReference type="RefSeq" id="WP_053255110.1">
    <property type="nucleotide sequence ID" value="NZ_CBCRXZ010000009.1"/>
</dbReference>
<name>A0A3M3XRY3_PSEFL</name>
<dbReference type="AlphaFoldDB" id="A0A3M3XRY3"/>
<dbReference type="CDD" id="cd03801">
    <property type="entry name" value="GT4_PimA-like"/>
    <property type="match status" value="1"/>
</dbReference>
<dbReference type="InterPro" id="IPR001296">
    <property type="entry name" value="Glyco_trans_1"/>
</dbReference>
<dbReference type="GeneID" id="61637848"/>
<sequence length="364" mass="40390">MKKIIFFHLLNDYSGSPKVLSQVIETVSSEGADVELFLGGKGGDGFLSSAPCVQRRYFYKRFESKYLTLLSYSLSQLILFFKLMSYRKSSTVFYVNTLLPFGAALAGKLLGIKVYYHIHETSIRPRPLKLFLRWVAAKCSSKNVFVSHFLANAECFPAVESQVIYNAIPQGMARIAAHHTYHTQPSEQFSVLMICSLKAYKGVGEFIQVASMLTHNKRLEFTLVLGAGDTEVAEYFSGISCPGNLTIVSRCEDVVPYYQKANVLLSLSKPKEWVETFGLTILEALSFGVPCIVPPVGGPVELVTNGKEGYLMDSSQVEGISARVEFLQKNPEVCVRLSEAAKLKSLSFSVDNFESSVLGVFNER</sequence>
<dbReference type="EMBL" id="LS483372">
    <property type="protein sequence ID" value="SQF90489.1"/>
    <property type="molecule type" value="Genomic_DNA"/>
</dbReference>
<evidence type="ECO:0000313" key="1">
    <source>
        <dbReference type="EMBL" id="SQF90489.1"/>
    </source>
</evidence>
<organism evidence="1 2">
    <name type="scientific">Pseudomonas fluorescens</name>
    <dbReference type="NCBI Taxonomy" id="294"/>
    <lineage>
        <taxon>Bacteria</taxon>
        <taxon>Pseudomonadati</taxon>
        <taxon>Pseudomonadota</taxon>
        <taxon>Gammaproteobacteria</taxon>
        <taxon>Pseudomonadales</taxon>
        <taxon>Pseudomonadaceae</taxon>
        <taxon>Pseudomonas</taxon>
    </lineage>
</organism>
<accession>A0A3M3XRY3</accession>
<proteinExistence type="predicted"/>